<dbReference type="OrthoDB" id="7862257at2"/>
<dbReference type="AlphaFoldDB" id="A0A1M6H2U6"/>
<evidence type="ECO:0000313" key="2">
    <source>
        <dbReference type="Proteomes" id="UP000184292"/>
    </source>
</evidence>
<name>A0A1M6H2U6_9RHOB</name>
<dbReference type="STRING" id="1447782.SAMN05444417_3075"/>
<dbReference type="Proteomes" id="UP000184292">
    <property type="component" value="Unassembled WGS sequence"/>
</dbReference>
<dbReference type="RefSeq" id="WP_073332897.1">
    <property type="nucleotide sequence ID" value="NZ_FQYO01000005.1"/>
</dbReference>
<accession>A0A1M6H2U6</accession>
<gene>
    <name evidence="1" type="ORF">SAMN05444417_3075</name>
</gene>
<proteinExistence type="predicted"/>
<keyword evidence="2" id="KW-1185">Reference proteome</keyword>
<sequence>MADWDEADLFAVPLLDGGIGIGQVAAPAGAEALVALSILRADPGRPLAGDEVAAILRVAPDALESGHWRILRLESLPRPRSIVDPAQAGTAPHDPAIAEALLNALAGQLPWDYFPGDFLAGLLRPNFSR</sequence>
<organism evidence="1 2">
    <name type="scientific">Wenxinia saemankumensis</name>
    <dbReference type="NCBI Taxonomy" id="1447782"/>
    <lineage>
        <taxon>Bacteria</taxon>
        <taxon>Pseudomonadati</taxon>
        <taxon>Pseudomonadota</taxon>
        <taxon>Alphaproteobacteria</taxon>
        <taxon>Rhodobacterales</taxon>
        <taxon>Roseobacteraceae</taxon>
        <taxon>Wenxinia</taxon>
    </lineage>
</organism>
<protein>
    <submittedName>
        <fullName evidence="1">Uncharacterized protein</fullName>
    </submittedName>
</protein>
<reference evidence="1 2" key="1">
    <citation type="submission" date="2016-11" db="EMBL/GenBank/DDBJ databases">
        <authorList>
            <person name="Jaros S."/>
            <person name="Januszkiewicz K."/>
            <person name="Wedrychowicz H."/>
        </authorList>
    </citation>
    <scope>NUCLEOTIDE SEQUENCE [LARGE SCALE GENOMIC DNA]</scope>
    <source>
        <strain evidence="1 2">DSM 100565</strain>
    </source>
</reference>
<evidence type="ECO:0000313" key="1">
    <source>
        <dbReference type="EMBL" id="SHJ16520.1"/>
    </source>
</evidence>
<dbReference type="EMBL" id="FQYO01000005">
    <property type="protein sequence ID" value="SHJ16520.1"/>
    <property type="molecule type" value="Genomic_DNA"/>
</dbReference>